<keyword evidence="8 11" id="KW-0521">NADP</keyword>
<reference evidence="13" key="2">
    <citation type="submission" date="2021-04" db="EMBL/GenBank/DDBJ databases">
        <authorList>
            <person name="Dong X."/>
        </authorList>
    </citation>
    <scope>NUCLEOTIDE SEQUENCE</scope>
    <source>
        <strain evidence="13">ZWT</strain>
    </source>
</reference>
<dbReference type="CDD" id="cd07304">
    <property type="entry name" value="Chorismate_synthase"/>
    <property type="match status" value="1"/>
</dbReference>
<dbReference type="GO" id="GO:0009423">
    <property type="term" value="P:chorismate biosynthetic process"/>
    <property type="evidence" value="ECO:0007669"/>
    <property type="project" value="UniProtKB-UniRule"/>
</dbReference>
<evidence type="ECO:0000313" key="14">
    <source>
        <dbReference type="Proteomes" id="UP001056429"/>
    </source>
</evidence>
<dbReference type="PIRSF" id="PIRSF001456">
    <property type="entry name" value="Chorismate_synth"/>
    <property type="match status" value="1"/>
</dbReference>
<protein>
    <recommendedName>
        <fullName evidence="3 11">Chorismate synthase</fullName>
        <shortName evidence="11">CS</shortName>
        <ecNumber evidence="3 11">4.2.3.5</ecNumber>
    </recommendedName>
    <alternativeName>
        <fullName evidence="11">5-enolpyruvylshikimate-3-phosphate phospholyase</fullName>
    </alternativeName>
</protein>
<dbReference type="GO" id="GO:0008652">
    <property type="term" value="P:amino acid biosynthetic process"/>
    <property type="evidence" value="ECO:0007669"/>
    <property type="project" value="UniProtKB-KW"/>
</dbReference>
<dbReference type="GO" id="GO:0010181">
    <property type="term" value="F:FMN binding"/>
    <property type="evidence" value="ECO:0007669"/>
    <property type="project" value="TreeGrafter"/>
</dbReference>
<accession>A0A9J6NZ20</accession>
<evidence type="ECO:0000256" key="8">
    <source>
        <dbReference type="ARBA" id="ARBA00022857"/>
    </source>
</evidence>
<dbReference type="Proteomes" id="UP001056429">
    <property type="component" value="Unassembled WGS sequence"/>
</dbReference>
<keyword evidence="7 11" id="KW-0274">FAD</keyword>
<comment type="caution">
    <text evidence="13">The sequence shown here is derived from an EMBL/GenBank/DDBJ whole genome shotgun (WGS) entry which is preliminary data.</text>
</comment>
<dbReference type="Gene3D" id="3.60.150.10">
    <property type="entry name" value="Chorismate synthase AroC"/>
    <property type="match status" value="1"/>
</dbReference>
<organism evidence="13 14">
    <name type="scientific">Oceanirhabdus seepicola</name>
    <dbReference type="NCBI Taxonomy" id="2828781"/>
    <lineage>
        <taxon>Bacteria</taxon>
        <taxon>Bacillati</taxon>
        <taxon>Bacillota</taxon>
        <taxon>Clostridia</taxon>
        <taxon>Eubacteriales</taxon>
        <taxon>Clostridiaceae</taxon>
        <taxon>Oceanirhabdus</taxon>
    </lineage>
</organism>
<evidence type="ECO:0000256" key="4">
    <source>
        <dbReference type="ARBA" id="ARBA00022605"/>
    </source>
</evidence>
<dbReference type="EMBL" id="JAGSOJ010000001">
    <property type="protein sequence ID" value="MCM1988400.1"/>
    <property type="molecule type" value="Genomic_DNA"/>
</dbReference>
<evidence type="ECO:0000256" key="10">
    <source>
        <dbReference type="ARBA" id="ARBA00023239"/>
    </source>
</evidence>
<feature type="binding site" evidence="11">
    <location>
        <position position="53"/>
    </location>
    <ligand>
        <name>NADP(+)</name>
        <dbReference type="ChEBI" id="CHEBI:58349"/>
    </ligand>
</feature>
<dbReference type="GO" id="GO:0009073">
    <property type="term" value="P:aromatic amino acid family biosynthetic process"/>
    <property type="evidence" value="ECO:0007669"/>
    <property type="project" value="UniProtKB-KW"/>
</dbReference>
<evidence type="ECO:0000256" key="12">
    <source>
        <dbReference type="RuleBase" id="RU000605"/>
    </source>
</evidence>
<evidence type="ECO:0000313" key="13">
    <source>
        <dbReference type="EMBL" id="MCM1988400.1"/>
    </source>
</evidence>
<keyword evidence="6 11" id="KW-0288">FMN</keyword>
<feature type="binding site" evidence="11">
    <location>
        <position position="291"/>
    </location>
    <ligand>
        <name>FMN</name>
        <dbReference type="ChEBI" id="CHEBI:58210"/>
    </ligand>
</feature>
<dbReference type="EC" id="4.2.3.5" evidence="3 11"/>
<comment type="catalytic activity">
    <reaction evidence="11 12">
        <text>5-O-(1-carboxyvinyl)-3-phosphoshikimate = chorismate + phosphate</text>
        <dbReference type="Rhea" id="RHEA:21020"/>
        <dbReference type="ChEBI" id="CHEBI:29748"/>
        <dbReference type="ChEBI" id="CHEBI:43474"/>
        <dbReference type="ChEBI" id="CHEBI:57701"/>
        <dbReference type="EC" id="4.2.3.5"/>
    </reaction>
</comment>
<keyword evidence="5 11" id="KW-0285">Flavoprotein</keyword>
<feature type="binding site" evidence="11">
    <location>
        <begin position="306"/>
        <end position="310"/>
    </location>
    <ligand>
        <name>FMN</name>
        <dbReference type="ChEBI" id="CHEBI:58210"/>
    </ligand>
</feature>
<dbReference type="GO" id="GO:0005829">
    <property type="term" value="C:cytosol"/>
    <property type="evidence" value="ECO:0007669"/>
    <property type="project" value="TreeGrafter"/>
</dbReference>
<evidence type="ECO:0000256" key="6">
    <source>
        <dbReference type="ARBA" id="ARBA00022643"/>
    </source>
</evidence>
<dbReference type="NCBIfam" id="NF003793">
    <property type="entry name" value="PRK05382.1"/>
    <property type="match status" value="1"/>
</dbReference>
<name>A0A9J6NZ20_9CLOT</name>
<evidence type="ECO:0000256" key="11">
    <source>
        <dbReference type="HAMAP-Rule" id="MF_00300"/>
    </source>
</evidence>
<keyword evidence="4 11" id="KW-0028">Amino-acid biosynthesis</keyword>
<keyword evidence="9 11" id="KW-0057">Aromatic amino acid biosynthesis</keyword>
<evidence type="ECO:0000256" key="1">
    <source>
        <dbReference type="ARBA" id="ARBA00005044"/>
    </source>
</evidence>
<sequence length="375" mass="41737">MSGSWGKNYRITIYGESHGPGVGIVIDGLPGGIEFPYEFINKELYRRKPGKNKYTTGRQEEDDFKVLSGIFEGYTTGTPINLFIENQDKRSRDYSEIKSKMRPGHADYSGYEKYFGYNDYRGGGHFSGRLTAAIVMAGAFARNILKNMGMEIISHIAQIGDVKDERFSKEKTNEETIKRLTDYKNQFPIIDEKLKDKMMSEILKAKEDDDSVGGVVETLVLNVKPGVGSPFFNSVESSISSMLFSIPAVKGVEFGEGFRFASMRGSQSNDEMSVMDNKIITLTNNNGGVTGGITNGMPIIFRTVIKPTPSIGKEQQTADISNMKNTILNITGRHDPCIIPRALPVIDNATAIAILDLVLERKKEDEGFKSFKRRD</sequence>
<dbReference type="AlphaFoldDB" id="A0A9J6NZ20"/>
<evidence type="ECO:0000256" key="2">
    <source>
        <dbReference type="ARBA" id="ARBA00008014"/>
    </source>
</evidence>
<keyword evidence="10 11" id="KW-0456">Lyase</keyword>
<dbReference type="HAMAP" id="MF_00300">
    <property type="entry name" value="Chorismate_synth"/>
    <property type="match status" value="1"/>
</dbReference>
<comment type="cofactor">
    <cofactor evidence="11 12">
        <name>FMNH2</name>
        <dbReference type="ChEBI" id="CHEBI:57618"/>
    </cofactor>
    <text evidence="11 12">Reduced FMN (FMNH(2)).</text>
</comment>
<dbReference type="Pfam" id="PF01264">
    <property type="entry name" value="Chorismate_synt"/>
    <property type="match status" value="1"/>
</dbReference>
<evidence type="ECO:0000256" key="7">
    <source>
        <dbReference type="ARBA" id="ARBA00022827"/>
    </source>
</evidence>
<dbReference type="PANTHER" id="PTHR21085:SF0">
    <property type="entry name" value="CHORISMATE SYNTHASE"/>
    <property type="match status" value="1"/>
</dbReference>
<proteinExistence type="inferred from homology"/>
<gene>
    <name evidence="11 13" type="primary">aroC</name>
    <name evidence="13" type="ORF">KDK92_01500</name>
</gene>
<dbReference type="GO" id="GO:0004107">
    <property type="term" value="F:chorismate synthase activity"/>
    <property type="evidence" value="ECO:0007669"/>
    <property type="project" value="UniProtKB-UniRule"/>
</dbReference>
<feature type="binding site" evidence="11">
    <location>
        <position position="47"/>
    </location>
    <ligand>
        <name>NADP(+)</name>
        <dbReference type="ChEBI" id="CHEBI:58349"/>
    </ligand>
</feature>
<comment type="caution">
    <text evidence="11">Lacks conserved residue(s) required for the propagation of feature annotation.</text>
</comment>
<dbReference type="NCBIfam" id="TIGR00033">
    <property type="entry name" value="aroC"/>
    <property type="match status" value="1"/>
</dbReference>
<dbReference type="PROSITE" id="PS00787">
    <property type="entry name" value="CHORISMATE_SYNTHASE_1"/>
    <property type="match status" value="1"/>
</dbReference>
<evidence type="ECO:0000256" key="3">
    <source>
        <dbReference type="ARBA" id="ARBA00013036"/>
    </source>
</evidence>
<comment type="similarity">
    <text evidence="2 11 12">Belongs to the chorismate synthase family.</text>
</comment>
<dbReference type="InterPro" id="IPR020541">
    <property type="entry name" value="Chorismate_synthase_CS"/>
</dbReference>
<dbReference type="InterPro" id="IPR035904">
    <property type="entry name" value="Chorismate_synth_AroC_sf"/>
</dbReference>
<evidence type="ECO:0000256" key="9">
    <source>
        <dbReference type="ARBA" id="ARBA00023141"/>
    </source>
</evidence>
<evidence type="ECO:0000256" key="5">
    <source>
        <dbReference type="ARBA" id="ARBA00022630"/>
    </source>
</evidence>
<comment type="pathway">
    <text evidence="1 11 12">Metabolic intermediate biosynthesis; chorismate biosynthesis; chorismate from D-erythrose 4-phosphate and phosphoenolpyruvate: step 7/7.</text>
</comment>
<comment type="function">
    <text evidence="11">Catalyzes the anti-1,4-elimination of the C-3 phosphate and the C-6 proR hydrogen from 5-enolpyruvylshikimate-3-phosphate (EPSP) to yield chorismate, which is the branch point compound that serves as the starting substrate for the three terminal pathways of aromatic amino acid biosynthesis. This reaction introduces a second double bond into the aromatic ring system.</text>
</comment>
<reference evidence="13" key="1">
    <citation type="journal article" date="2021" name="mSystems">
        <title>Bacteria and Archaea Synergistically Convert Glycine Betaine to Biogenic Methane in the Formosa Cold Seep of the South China Sea.</title>
        <authorList>
            <person name="Li L."/>
            <person name="Zhang W."/>
            <person name="Zhang S."/>
            <person name="Song L."/>
            <person name="Sun Q."/>
            <person name="Zhang H."/>
            <person name="Xiang H."/>
            <person name="Dong X."/>
        </authorList>
    </citation>
    <scope>NUCLEOTIDE SEQUENCE</scope>
    <source>
        <strain evidence="13">ZWT</strain>
    </source>
</reference>
<dbReference type="InterPro" id="IPR000453">
    <property type="entry name" value="Chorismate_synth"/>
</dbReference>
<dbReference type="SUPFAM" id="SSF103263">
    <property type="entry name" value="Chorismate synthase, AroC"/>
    <property type="match status" value="1"/>
</dbReference>
<comment type="subunit">
    <text evidence="11">Homotetramer.</text>
</comment>
<dbReference type="PROSITE" id="PS00788">
    <property type="entry name" value="CHORISMATE_SYNTHASE_2"/>
    <property type="match status" value="1"/>
</dbReference>
<keyword evidence="14" id="KW-1185">Reference proteome</keyword>
<feature type="binding site" evidence="11">
    <location>
        <begin position="125"/>
        <end position="127"/>
    </location>
    <ligand>
        <name>FMN</name>
        <dbReference type="ChEBI" id="CHEBI:58210"/>
    </ligand>
</feature>
<dbReference type="PANTHER" id="PTHR21085">
    <property type="entry name" value="CHORISMATE SYNTHASE"/>
    <property type="match status" value="1"/>
</dbReference>
<dbReference type="RefSeq" id="WP_250857269.1">
    <property type="nucleotide sequence ID" value="NZ_JAGSOJ010000001.1"/>
</dbReference>
<feature type="binding site" evidence="11">
    <location>
        <position position="333"/>
    </location>
    <ligand>
        <name>FMN</name>
        <dbReference type="ChEBI" id="CHEBI:58210"/>
    </ligand>
</feature>